<dbReference type="PANTHER" id="PTHR31635:SF196">
    <property type="entry name" value="REVERSE TRANSCRIPTASE DOMAIN-CONTAINING PROTEIN-RELATED"/>
    <property type="match status" value="1"/>
</dbReference>
<protein>
    <recommendedName>
        <fullName evidence="2">Reverse transcriptase domain-containing protein</fullName>
    </recommendedName>
</protein>
<dbReference type="InterPro" id="IPR043502">
    <property type="entry name" value="DNA/RNA_pol_sf"/>
</dbReference>
<feature type="region of interest" description="Disordered" evidence="1">
    <location>
        <begin position="179"/>
        <end position="246"/>
    </location>
</feature>
<dbReference type="SUPFAM" id="SSF56219">
    <property type="entry name" value="DNase I-like"/>
    <property type="match status" value="1"/>
</dbReference>
<dbReference type="PANTHER" id="PTHR31635">
    <property type="entry name" value="REVERSE TRANSCRIPTASE DOMAIN-CONTAINING PROTEIN-RELATED"/>
    <property type="match status" value="1"/>
</dbReference>
<gene>
    <name evidence="3" type="ORF">CB5_LOCUS3809</name>
</gene>
<evidence type="ECO:0000256" key="1">
    <source>
        <dbReference type="SAM" id="MobiDB-lite"/>
    </source>
</evidence>
<feature type="region of interest" description="Disordered" evidence="1">
    <location>
        <begin position="1"/>
        <end position="25"/>
    </location>
</feature>
<feature type="compositionally biased region" description="Basic and acidic residues" evidence="1">
    <location>
        <begin position="187"/>
        <end position="196"/>
    </location>
</feature>
<accession>A0A6V7NPX4</accession>
<feature type="domain" description="Reverse transcriptase" evidence="2">
    <location>
        <begin position="756"/>
        <end position="868"/>
    </location>
</feature>
<evidence type="ECO:0000313" key="3">
    <source>
        <dbReference type="EMBL" id="CAD1820598.1"/>
    </source>
</evidence>
<dbReference type="EMBL" id="LR862141">
    <property type="protein sequence ID" value="CAD1820598.1"/>
    <property type="molecule type" value="Genomic_DNA"/>
</dbReference>
<proteinExistence type="predicted"/>
<evidence type="ECO:0000259" key="2">
    <source>
        <dbReference type="Pfam" id="PF00078"/>
    </source>
</evidence>
<dbReference type="Gene3D" id="3.60.10.10">
    <property type="entry name" value="Endonuclease/exonuclease/phosphatase"/>
    <property type="match status" value="1"/>
</dbReference>
<reference evidence="3" key="1">
    <citation type="submission" date="2020-07" db="EMBL/GenBank/DDBJ databases">
        <authorList>
            <person name="Lin J."/>
        </authorList>
    </citation>
    <scope>NUCLEOTIDE SEQUENCE</scope>
</reference>
<dbReference type="Pfam" id="PF00078">
    <property type="entry name" value="RVT_1"/>
    <property type="match status" value="1"/>
</dbReference>
<organism evidence="3">
    <name type="scientific">Ananas comosus var. bracteatus</name>
    <name type="common">red pineapple</name>
    <dbReference type="NCBI Taxonomy" id="296719"/>
    <lineage>
        <taxon>Eukaryota</taxon>
        <taxon>Viridiplantae</taxon>
        <taxon>Streptophyta</taxon>
        <taxon>Embryophyta</taxon>
        <taxon>Tracheophyta</taxon>
        <taxon>Spermatophyta</taxon>
        <taxon>Magnoliopsida</taxon>
        <taxon>Liliopsida</taxon>
        <taxon>Poales</taxon>
        <taxon>Bromeliaceae</taxon>
        <taxon>Bromelioideae</taxon>
        <taxon>Ananas</taxon>
    </lineage>
</organism>
<dbReference type="AlphaFoldDB" id="A0A6V7NPX4"/>
<dbReference type="InterPro" id="IPR036691">
    <property type="entry name" value="Endo/exonu/phosph_ase_sf"/>
</dbReference>
<dbReference type="InterPro" id="IPR000477">
    <property type="entry name" value="RT_dom"/>
</dbReference>
<sequence length="871" mass="98536">MEPGPSADRPQTANAFLPCRPPRQGNPPSLLGFSRIGHRTQPLRFEGSLFHFSNWKEVGELERGHLHHKAWIRLLHWPILCWNEEDVKAAVSGFGELWEVDPLSERRDDVSFFRARIRCQSVHRIPEILTLMVEDKRFQIPVVIESWEDANPILLGEGLDEHLGIETMDAQEAFIRQTGFQSIPSSRPRERPRRDSATLCRETTPACGDAGDARNDQHVSSVAPSPPAALPVADSRLGGSRDLRDKPSATSVIHYSSSLGRTLGRPTDPCDGPIGEATPAGHTKALEHVSDPPHSGLLNASVIRSSSSPLGLPLIEPTASSCAAPNVLCLPWVSDIPCALQVVAPEPTVTMVTGFSLLRCYWDEGGLLTAWNPSLFECVEEWSHSFALTLALRRRSDGRRFLISNVYGPTCASSRLEFFQHLNYLGHLSRGAWVVMGDFNILLFAFDKNGPFSTTNDTFLFRELVRDLSLYDVPLLHKSYTWTNGRRNPTLERLDRVFILQDWTVSFPRNCLRALPRPRFDHAPLVLTAHTFLPKADLFRFESFWLRYPNIADVIAQAWNSTVPSLDPVQRFDYRIKQVQLALCSWSAGIISSIKKQAACCLSWLDWLDRAEERRSLTHHECLLRPLLKCRYEELCLQEEIKWKQRSRIHWLKVGDANTNSLGVSQATTPIVNLSSLYCADNADLSSLSAPFTIDEVKLAIFSCAPEKAPGPDGLSMIFYQRFWNVLKSDIMELFDSFYNGTSDFSILNCNWICPIPKKNPTLSARDLRPISLVHSLPKLISKVLAARLQLLMNNLINPFQGAFIKGRYILDNFLTAHILCHHLHSSKQQAALFKIDFDRAFDHINWSFLTELLRVRGFGKRWIRWITSLL</sequence>
<name>A0A6V7NPX4_ANACO</name>
<dbReference type="SUPFAM" id="SSF56672">
    <property type="entry name" value="DNA/RNA polymerases"/>
    <property type="match status" value="1"/>
</dbReference>